<organism evidence="2 3">
    <name type="scientific">Aquilegia coerulea</name>
    <name type="common">Rocky mountain columbine</name>
    <dbReference type="NCBI Taxonomy" id="218851"/>
    <lineage>
        <taxon>Eukaryota</taxon>
        <taxon>Viridiplantae</taxon>
        <taxon>Streptophyta</taxon>
        <taxon>Embryophyta</taxon>
        <taxon>Tracheophyta</taxon>
        <taxon>Spermatophyta</taxon>
        <taxon>Magnoliopsida</taxon>
        <taxon>Ranunculales</taxon>
        <taxon>Ranunculaceae</taxon>
        <taxon>Thalictroideae</taxon>
        <taxon>Aquilegia</taxon>
    </lineage>
</organism>
<dbReference type="PANTHER" id="PTHR48045:SF31">
    <property type="entry name" value="UDP-GLYCOSYLTRANSFERASE 76B1-LIKE"/>
    <property type="match status" value="1"/>
</dbReference>
<dbReference type="InParanoid" id="A0A2G5ERG9"/>
<name>A0A2G5ERG9_AQUCA</name>
<dbReference type="OrthoDB" id="5835829at2759"/>
<keyword evidence="1" id="KW-0808">Transferase</keyword>
<accession>A0A2G5ERG9</accession>
<keyword evidence="3" id="KW-1185">Reference proteome</keyword>
<reference evidence="2 3" key="1">
    <citation type="submission" date="2017-09" db="EMBL/GenBank/DDBJ databases">
        <title>WGS assembly of Aquilegia coerulea Goldsmith.</title>
        <authorList>
            <person name="Hodges S."/>
            <person name="Kramer E."/>
            <person name="Nordborg M."/>
            <person name="Tomkins J."/>
            <person name="Borevitz J."/>
            <person name="Derieg N."/>
            <person name="Yan J."/>
            <person name="Mihaltcheva S."/>
            <person name="Hayes R.D."/>
            <person name="Rokhsar D."/>
        </authorList>
    </citation>
    <scope>NUCLEOTIDE SEQUENCE [LARGE SCALE GENOMIC DNA]</scope>
    <source>
        <strain evidence="3">cv. Goldsmith</strain>
    </source>
</reference>
<gene>
    <name evidence="2" type="ORF">AQUCO_00500334v1</name>
</gene>
<dbReference type="GO" id="GO:0008194">
    <property type="term" value="F:UDP-glycosyltransferase activity"/>
    <property type="evidence" value="ECO:0007669"/>
    <property type="project" value="InterPro"/>
</dbReference>
<protein>
    <submittedName>
        <fullName evidence="2">Uncharacterized protein</fullName>
    </submittedName>
</protein>
<dbReference type="SUPFAM" id="SSF53756">
    <property type="entry name" value="UDP-Glycosyltransferase/glycogen phosphorylase"/>
    <property type="match status" value="1"/>
</dbReference>
<proteinExistence type="predicted"/>
<evidence type="ECO:0000313" key="2">
    <source>
        <dbReference type="EMBL" id="PIA58335.1"/>
    </source>
</evidence>
<dbReference type="EMBL" id="KZ305022">
    <property type="protein sequence ID" value="PIA58335.1"/>
    <property type="molecule type" value="Genomic_DNA"/>
</dbReference>
<dbReference type="PANTHER" id="PTHR48045">
    <property type="entry name" value="UDP-GLYCOSYLTRANSFERASE 72B1"/>
    <property type="match status" value="1"/>
</dbReference>
<dbReference type="Gene3D" id="3.40.50.2000">
    <property type="entry name" value="Glycogen Phosphorylase B"/>
    <property type="match status" value="2"/>
</dbReference>
<sequence length="122" mass="14000">MMKLHSGRGCIVKWAPQLEVLAHPAVGGFWTHSGWNSTLESIWEGMVSARYVSKVWRVGFQLENGLNHGEIETYIKRLMVQKNNREREEMMLCIKKGGSSFKSLENLTNYIFSLKMPKARLA</sequence>
<dbReference type="InterPro" id="IPR002213">
    <property type="entry name" value="UDP_glucos_trans"/>
</dbReference>
<dbReference type="Pfam" id="PF00201">
    <property type="entry name" value="UDPGT"/>
    <property type="match status" value="1"/>
</dbReference>
<dbReference type="Proteomes" id="UP000230069">
    <property type="component" value="Unassembled WGS sequence"/>
</dbReference>
<evidence type="ECO:0000313" key="3">
    <source>
        <dbReference type="Proteomes" id="UP000230069"/>
    </source>
</evidence>
<evidence type="ECO:0000256" key="1">
    <source>
        <dbReference type="ARBA" id="ARBA00022679"/>
    </source>
</evidence>
<dbReference type="AlphaFoldDB" id="A0A2G5ERG9"/>